<dbReference type="RefSeq" id="WP_024912059.1">
    <property type="nucleotide sequence ID" value="NZ_CP007044.2"/>
</dbReference>
<dbReference type="OrthoDB" id="6316177at2"/>
<organism evidence="1 2">
    <name type="scientific">Chania multitudinisentens RB-25</name>
    <dbReference type="NCBI Taxonomy" id="1441930"/>
    <lineage>
        <taxon>Bacteria</taxon>
        <taxon>Pseudomonadati</taxon>
        <taxon>Pseudomonadota</taxon>
        <taxon>Gammaproteobacteria</taxon>
        <taxon>Enterobacterales</taxon>
        <taxon>Yersiniaceae</taxon>
        <taxon>Chania</taxon>
    </lineage>
</organism>
<evidence type="ECO:0008006" key="3">
    <source>
        <dbReference type="Google" id="ProtNLM"/>
    </source>
</evidence>
<dbReference type="STRING" id="1441930.Z042_16985"/>
<dbReference type="InterPro" id="IPR027375">
    <property type="entry name" value="DKNYY"/>
</dbReference>
<sequence length="529" mass="58966">MEHALFMNCCSVFKKFWLPLIVAISVGPLVSHSRDICHDYVYPDAHTKENSGNFERRNCSKPPSISPKSDNYIVEQGRVYFRKSDSSSYGTCVGGVGSYSSAGRSLCPFGTTSYTITTNHFFPLELSPKINEFRVLNEDYAATNDAVYYKQFVINGARRLPQKTALRVLPLPARKADGGSSAGLSDYAVYGEQVFYNGENVEGADADSFQVLLLEDSDYFTKLARDKSRLYWKGRMLDDSKPAAVEVVDSKYIKEGNHLWYVDFDSVGLVVDTLPESIGGGFYRSRYTSPSGESYSRIQRSDELSDGRHKLVSLPLRMAEVDEFRVLPAGCPVRDGFVAGHPGLYCRPFEYQPTTEFGRTKSRVFLTDQPVPVADIDNFQIISVDHYDYGGVANAQAIDGKNIYLFKEGGSDSVAIQGQVLGPIPSSYGSFFLLADAANIYDLTGWYSRLGVDDLCRYEHSSSTRGLRLLERAEGRDGQPYIVLGNNEYQYVFYANPQGKENPGHVIDLRTGQRLRLATGFREEPCGPL</sequence>
<evidence type="ECO:0000313" key="1">
    <source>
        <dbReference type="EMBL" id="AHG22884.1"/>
    </source>
</evidence>
<dbReference type="PATRIC" id="fig|1441930.4.peg.3354"/>
<reference evidence="1 2" key="1">
    <citation type="submission" date="2014-01" db="EMBL/GenBank/DDBJ databases">
        <title>Isolation of Serratia multitudinisentens RB-25 from Ex-Landfill site.</title>
        <authorList>
            <person name="Robson E.H.J."/>
        </authorList>
    </citation>
    <scope>NUCLEOTIDE SEQUENCE [LARGE SCALE GENOMIC DNA]</scope>
    <source>
        <strain evidence="1 2">RB-25</strain>
    </source>
</reference>
<evidence type="ECO:0000313" key="2">
    <source>
        <dbReference type="Proteomes" id="UP000019030"/>
    </source>
</evidence>
<protein>
    <recommendedName>
        <fullName evidence="3">DKNYY family protein</fullName>
    </recommendedName>
</protein>
<gene>
    <name evidence="1" type="ORF">Z042_16985</name>
</gene>
<dbReference type="KEGG" id="sfo:Z042_16985"/>
<dbReference type="Pfam" id="PF13644">
    <property type="entry name" value="DKNYY"/>
    <property type="match status" value="1"/>
</dbReference>
<accession>W0LKG3</accession>
<dbReference type="AlphaFoldDB" id="W0LKG3"/>
<proteinExistence type="predicted"/>
<keyword evidence="2" id="KW-1185">Reference proteome</keyword>
<dbReference type="EMBL" id="CP007044">
    <property type="protein sequence ID" value="AHG22884.1"/>
    <property type="molecule type" value="Genomic_DNA"/>
</dbReference>
<name>W0LKG3_9GAMM</name>
<dbReference type="HOGENOM" id="CLU_514706_0_0_6"/>
<dbReference type="Proteomes" id="UP000019030">
    <property type="component" value="Chromosome"/>
</dbReference>
<reference evidence="1 2" key="2">
    <citation type="submission" date="2015-03" db="EMBL/GenBank/DDBJ databases">
        <authorList>
            <person name="Chan K.-G."/>
        </authorList>
    </citation>
    <scope>NUCLEOTIDE SEQUENCE [LARGE SCALE GENOMIC DNA]</scope>
    <source>
        <strain evidence="1 2">RB-25</strain>
    </source>
</reference>